<proteinExistence type="predicted"/>
<dbReference type="Proteomes" id="UP001611251">
    <property type="component" value="Unassembled WGS sequence"/>
</dbReference>
<accession>A0ABW7PWW1</accession>
<evidence type="ECO:0000313" key="1">
    <source>
        <dbReference type="EMBL" id="MFH8134818.1"/>
    </source>
</evidence>
<protein>
    <submittedName>
        <fullName evidence="1">Uncharacterized protein</fullName>
    </submittedName>
</protein>
<comment type="caution">
    <text evidence="1">The sequence shown here is derived from an EMBL/GenBank/DDBJ whole genome shotgun (WGS) entry which is preliminary data.</text>
</comment>
<organism evidence="1 2">
    <name type="scientific">Pantoea osteomyelitidis</name>
    <dbReference type="NCBI Taxonomy" id="3230026"/>
    <lineage>
        <taxon>Bacteria</taxon>
        <taxon>Pseudomonadati</taxon>
        <taxon>Pseudomonadota</taxon>
        <taxon>Gammaproteobacteria</taxon>
        <taxon>Enterobacterales</taxon>
        <taxon>Erwiniaceae</taxon>
        <taxon>Pantoea</taxon>
    </lineage>
</organism>
<dbReference type="EMBL" id="JBGFSN010000004">
    <property type="protein sequence ID" value="MFH8134818.1"/>
    <property type="molecule type" value="Genomic_DNA"/>
</dbReference>
<gene>
    <name evidence="1" type="ORF">ABU178_11640</name>
</gene>
<sequence length="123" mass="13857">MNEILLKKVKILRGEQYHPGCNFVQPCKCEPVNTLGVQAKFNNSKTAWILLQESRQSGKAGEYAGCSQVQLDFCEPVQPLCIFTQTTGEMPVTGVLNPLCAPRLYGRIPRRRKPHLLLWCEIA</sequence>
<keyword evidence="2" id="KW-1185">Reference proteome</keyword>
<name>A0ABW7PWW1_9GAMM</name>
<dbReference type="RefSeq" id="WP_397214937.1">
    <property type="nucleotide sequence ID" value="NZ_JBGFSN010000004.1"/>
</dbReference>
<evidence type="ECO:0000313" key="2">
    <source>
        <dbReference type="Proteomes" id="UP001611251"/>
    </source>
</evidence>
<reference evidence="1 2" key="1">
    <citation type="submission" date="2024-08" db="EMBL/GenBank/DDBJ databases">
        <title>Pantoea ronii - a newly identified human opportunistic pathogen.</title>
        <authorList>
            <person name="Keidar-Friedman D."/>
            <person name="Sorek N."/>
            <person name="Leshin-Carmel D."/>
            <person name="Tsur A."/>
            <person name="Amsalem M."/>
            <person name="Tolkach D."/>
            <person name="Brosh-Nissimov T."/>
        </authorList>
    </citation>
    <scope>NUCLEOTIDE SEQUENCE [LARGE SCALE GENOMIC DNA]</scope>
    <source>
        <strain evidence="1 2">AA23256</strain>
    </source>
</reference>